<protein>
    <submittedName>
        <fullName evidence="2">Uncharacterized protein</fullName>
    </submittedName>
</protein>
<feature type="coiled-coil region" evidence="1">
    <location>
        <begin position="1"/>
        <end position="28"/>
    </location>
</feature>
<evidence type="ECO:0000256" key="1">
    <source>
        <dbReference type="SAM" id="Coils"/>
    </source>
</evidence>
<dbReference type="RefSeq" id="WP_161792798.1">
    <property type="nucleotide sequence ID" value="NZ_JAHHYL010000003.1"/>
</dbReference>
<proteinExistence type="predicted"/>
<keyword evidence="1" id="KW-0175">Coiled coil</keyword>
<sequence>MEILESKLEKIESSISNFKRNLKEGKTEAIGDIHSIIEYGYELLYIYEAATKEYKM</sequence>
<accession>A0AB34QR88</accession>
<comment type="caution">
    <text evidence="2">The sequence shown here is derived from an EMBL/GenBank/DDBJ whole genome shotgun (WGS) entry which is preliminary data.</text>
</comment>
<dbReference type="Proteomes" id="UP000031978">
    <property type="component" value="Unassembled WGS sequence"/>
</dbReference>
<organism evidence="2 3">
    <name type="scientific">Bacillus pumilus</name>
    <name type="common">Bacillus mesentericus</name>
    <dbReference type="NCBI Taxonomy" id="1408"/>
    <lineage>
        <taxon>Bacteria</taxon>
        <taxon>Bacillati</taxon>
        <taxon>Bacillota</taxon>
        <taxon>Bacilli</taxon>
        <taxon>Bacillales</taxon>
        <taxon>Bacillaceae</taxon>
        <taxon>Bacillus</taxon>
    </lineage>
</organism>
<dbReference type="EMBL" id="JXCL01000040">
    <property type="protein sequence ID" value="KIL12195.1"/>
    <property type="molecule type" value="Genomic_DNA"/>
</dbReference>
<dbReference type="AlphaFoldDB" id="A0AB34QR88"/>
<evidence type="ECO:0000313" key="3">
    <source>
        <dbReference type="Proteomes" id="UP000031978"/>
    </source>
</evidence>
<evidence type="ECO:0000313" key="2">
    <source>
        <dbReference type="EMBL" id="KIL12195.1"/>
    </source>
</evidence>
<reference evidence="2 3" key="1">
    <citation type="submission" date="2014-12" db="EMBL/GenBank/DDBJ databases">
        <title>Draft Genome Sequences of Five Spore-Forming Food Isolates of Bacillus pumilus.</title>
        <authorList>
            <person name="de Jong A."/>
            <person name="van Heel A.J."/>
            <person name="Montalban-Lopez M."/>
            <person name="Krawczyk A.O."/>
            <person name="Berendsen E.M."/>
            <person name="Wells-Bennik M."/>
            <person name="Kuipers O.P."/>
        </authorList>
    </citation>
    <scope>NUCLEOTIDE SEQUENCE [LARGE SCALE GENOMIC DNA]</scope>
    <source>
        <strain evidence="2 3">B4127</strain>
    </source>
</reference>
<gene>
    <name evidence="2" type="ORF">B4127_1526</name>
</gene>
<name>A0AB34QR88_BACPU</name>